<accession>E5R1Y0</accession>
<feature type="compositionally biased region" description="Basic and acidic residues" evidence="1">
    <location>
        <begin position="18"/>
        <end position="31"/>
    </location>
</feature>
<sequence length="574" mass="63591">MGAKGKRHSISRSLWRRNKQEKARRAEKALEMDGAEPAGEELGASITSEVESVRAAFERHGIVFGCPEKPAGVPRQPAMDKENRRPNQGSYTPPVSSFPGDSGGDPCGHSLDISRPYHVDHHVPWFPVSGHHSLAQQGPPLSQGISRLEHLPPLNSYKPSEYTTFTPSCSNHLLPPFSPHSSTTQAYQRAASRDHVYPYSLNKMAEESTTSHLLNIPEKRSDINLTLYSCSGVFAPISHSVHRTIASKNRRLSSLLLQLEDKQSAHAYISAGRSFTYPSAFVSALLHFYEQPLIDQDQLFFHMPLCTSQPAQQQSCKDVVASATSISRMNFVLCFAAAGVFFMDNQIVEQALQLLSGILSWETLDTTLSFGTCPIPFELTVIDQDTQDTQTSSSLWNDSNDSKDSDGSTISCEASQDTTTLAALARKVLNISLRFAVDNIPTGFKFERPNCSSTSSLHLAADPANVSLLFVSVPFNQLRKVFRYMRFQGKLTEKLVVEVVQAREVHRIQMLRKLVKKGPLPSQLDSEHEVLGWEEQALFTAAQPLGAIIGRDWTGLEIRPALLASSRLRRSKSF</sequence>
<dbReference type="eggNOG" id="ENOG502SGJJ">
    <property type="taxonomic scope" value="Eukaryota"/>
</dbReference>
<feature type="compositionally biased region" description="Basic residues" evidence="1">
    <location>
        <begin position="1"/>
        <end position="17"/>
    </location>
</feature>
<proteinExistence type="predicted"/>
<name>E5R1Y0_ARTGP</name>
<protein>
    <submittedName>
        <fullName evidence="2">Uncharacterized protein</fullName>
    </submittedName>
</protein>
<feature type="region of interest" description="Disordered" evidence="1">
    <location>
        <begin position="67"/>
        <end position="109"/>
    </location>
</feature>
<evidence type="ECO:0000313" key="2">
    <source>
        <dbReference type="EMBL" id="EFQ97759.1"/>
    </source>
</evidence>
<evidence type="ECO:0000313" key="3">
    <source>
        <dbReference type="Proteomes" id="UP000002669"/>
    </source>
</evidence>
<dbReference type="OMA" id="HEVLGWE"/>
<dbReference type="RefSeq" id="XP_003176711.1">
    <property type="nucleotide sequence ID" value="XM_003176663.1"/>
</dbReference>
<gene>
    <name evidence="2" type="ORF">MGYG_00800</name>
</gene>
<dbReference type="VEuPathDB" id="FungiDB:MGYG_00800"/>
<feature type="compositionally biased region" description="Polar residues" evidence="1">
    <location>
        <begin position="86"/>
        <end position="95"/>
    </location>
</feature>
<dbReference type="InParanoid" id="E5R1Y0"/>
<feature type="region of interest" description="Disordered" evidence="1">
    <location>
        <begin position="390"/>
        <end position="410"/>
    </location>
</feature>
<keyword evidence="3" id="KW-1185">Reference proteome</keyword>
<evidence type="ECO:0000256" key="1">
    <source>
        <dbReference type="SAM" id="MobiDB-lite"/>
    </source>
</evidence>
<dbReference type="OrthoDB" id="5329403at2759"/>
<dbReference type="Proteomes" id="UP000002669">
    <property type="component" value="Unassembled WGS sequence"/>
</dbReference>
<feature type="region of interest" description="Disordered" evidence="1">
    <location>
        <begin position="1"/>
        <end position="46"/>
    </location>
</feature>
<dbReference type="AlphaFoldDB" id="E5R1Y0"/>
<reference evidence="3" key="1">
    <citation type="journal article" date="2012" name="MBio">
        <title>Comparative genome analysis of Trichophyton rubrum and related dermatophytes reveals candidate genes involved in infection.</title>
        <authorList>
            <person name="Martinez D.A."/>
            <person name="Oliver B.G."/>
            <person name="Graeser Y."/>
            <person name="Goldberg J.M."/>
            <person name="Li W."/>
            <person name="Martinez-Rossi N.M."/>
            <person name="Monod M."/>
            <person name="Shelest E."/>
            <person name="Barton R.C."/>
            <person name="Birch E."/>
            <person name="Brakhage A.A."/>
            <person name="Chen Z."/>
            <person name="Gurr S.J."/>
            <person name="Heiman D."/>
            <person name="Heitman J."/>
            <person name="Kosti I."/>
            <person name="Rossi A."/>
            <person name="Saif S."/>
            <person name="Samalova M."/>
            <person name="Saunders C.W."/>
            <person name="Shea T."/>
            <person name="Summerbell R.C."/>
            <person name="Xu J."/>
            <person name="Young S."/>
            <person name="Zeng Q."/>
            <person name="Birren B.W."/>
            <person name="Cuomo C.A."/>
            <person name="White T.C."/>
        </authorList>
    </citation>
    <scope>NUCLEOTIDE SEQUENCE [LARGE SCALE GENOMIC DNA]</scope>
    <source>
        <strain evidence="3">ATCC MYA-4604 / CBS 118893</strain>
    </source>
</reference>
<dbReference type="HOGENOM" id="CLU_475820_0_0_1"/>
<organism evidence="3">
    <name type="scientific">Arthroderma gypseum (strain ATCC MYA-4604 / CBS 118893)</name>
    <name type="common">Microsporum gypseum</name>
    <dbReference type="NCBI Taxonomy" id="535722"/>
    <lineage>
        <taxon>Eukaryota</taxon>
        <taxon>Fungi</taxon>
        <taxon>Dikarya</taxon>
        <taxon>Ascomycota</taxon>
        <taxon>Pezizomycotina</taxon>
        <taxon>Eurotiomycetes</taxon>
        <taxon>Eurotiomycetidae</taxon>
        <taxon>Onygenales</taxon>
        <taxon>Arthrodermataceae</taxon>
        <taxon>Nannizzia</taxon>
    </lineage>
</organism>
<feature type="compositionally biased region" description="Low complexity" evidence="1">
    <location>
        <begin position="390"/>
        <end position="399"/>
    </location>
</feature>
<dbReference type="GeneID" id="10032033"/>
<dbReference type="EMBL" id="DS989822">
    <property type="protein sequence ID" value="EFQ97759.1"/>
    <property type="molecule type" value="Genomic_DNA"/>
</dbReference>